<comment type="caution">
    <text evidence="6">The sequence shown here is derived from an EMBL/GenBank/DDBJ whole genome shotgun (WGS) entry which is preliminary data.</text>
</comment>
<keyword evidence="7" id="KW-1185">Reference proteome</keyword>
<name>A0ABQ2N992_9ACTN</name>
<keyword evidence="2 4" id="KW-0238">DNA-binding</keyword>
<dbReference type="EMBL" id="BMNI01000002">
    <property type="protein sequence ID" value="GGO87896.1"/>
    <property type="molecule type" value="Genomic_DNA"/>
</dbReference>
<dbReference type="InterPro" id="IPR036271">
    <property type="entry name" value="Tet_transcr_reg_TetR-rel_C_sf"/>
</dbReference>
<feature type="DNA-binding region" description="H-T-H motif" evidence="4">
    <location>
        <begin position="42"/>
        <end position="61"/>
    </location>
</feature>
<proteinExistence type="predicted"/>
<dbReference type="PROSITE" id="PS01081">
    <property type="entry name" value="HTH_TETR_1"/>
    <property type="match status" value="1"/>
</dbReference>
<evidence type="ECO:0000256" key="3">
    <source>
        <dbReference type="ARBA" id="ARBA00023163"/>
    </source>
</evidence>
<gene>
    <name evidence="6" type="ORF">GCM10011584_13610</name>
</gene>
<evidence type="ECO:0000259" key="5">
    <source>
        <dbReference type="PROSITE" id="PS50977"/>
    </source>
</evidence>
<dbReference type="Gene3D" id="1.10.357.10">
    <property type="entry name" value="Tetracycline Repressor, domain 2"/>
    <property type="match status" value="1"/>
</dbReference>
<dbReference type="InterPro" id="IPR011075">
    <property type="entry name" value="TetR_C"/>
</dbReference>
<keyword evidence="3" id="KW-0804">Transcription</keyword>
<evidence type="ECO:0000313" key="6">
    <source>
        <dbReference type="EMBL" id="GGO87896.1"/>
    </source>
</evidence>
<dbReference type="Gene3D" id="1.10.10.60">
    <property type="entry name" value="Homeodomain-like"/>
    <property type="match status" value="1"/>
</dbReference>
<protein>
    <submittedName>
        <fullName evidence="6">TetR family transcriptional regulator</fullName>
    </submittedName>
</protein>
<feature type="domain" description="HTH tetR-type" evidence="5">
    <location>
        <begin position="19"/>
        <end position="79"/>
    </location>
</feature>
<sequence length="202" mass="22131">MMMSSLPLPGHASRPRVEGDREREILEAALAVLSEVGYDRLTMDAVAKRAKASKATLYRRWEAKVSLVIDALLLQKPAPATPDTGSFRDDLIAAYCGPEGMIQPQALAIFSSVLTAIQRDPEFAAEFRTKVIGPKVAVSHEIYERAKARGEIRADIEVDLFAPALAGICLHRAFMLGEIPDQELVSRIIDQLIVPAATNHRS</sequence>
<organism evidence="6 7">
    <name type="scientific">Nocardioides phosphati</name>
    <dbReference type="NCBI Taxonomy" id="1867775"/>
    <lineage>
        <taxon>Bacteria</taxon>
        <taxon>Bacillati</taxon>
        <taxon>Actinomycetota</taxon>
        <taxon>Actinomycetes</taxon>
        <taxon>Propionibacteriales</taxon>
        <taxon>Nocardioidaceae</taxon>
        <taxon>Nocardioides</taxon>
    </lineage>
</organism>
<dbReference type="Proteomes" id="UP000655410">
    <property type="component" value="Unassembled WGS sequence"/>
</dbReference>
<accession>A0ABQ2N992</accession>
<evidence type="ECO:0000313" key="7">
    <source>
        <dbReference type="Proteomes" id="UP000655410"/>
    </source>
</evidence>
<dbReference type="PROSITE" id="PS50977">
    <property type="entry name" value="HTH_TETR_2"/>
    <property type="match status" value="1"/>
</dbReference>
<dbReference type="PRINTS" id="PR00455">
    <property type="entry name" value="HTHTETR"/>
</dbReference>
<dbReference type="InterPro" id="IPR009057">
    <property type="entry name" value="Homeodomain-like_sf"/>
</dbReference>
<dbReference type="InterPro" id="IPR050109">
    <property type="entry name" value="HTH-type_TetR-like_transc_reg"/>
</dbReference>
<keyword evidence="1" id="KW-0805">Transcription regulation</keyword>
<dbReference type="PANTHER" id="PTHR30055">
    <property type="entry name" value="HTH-TYPE TRANSCRIPTIONAL REGULATOR RUTR"/>
    <property type="match status" value="1"/>
</dbReference>
<dbReference type="Pfam" id="PF00440">
    <property type="entry name" value="TetR_N"/>
    <property type="match status" value="1"/>
</dbReference>
<dbReference type="InterPro" id="IPR001647">
    <property type="entry name" value="HTH_TetR"/>
</dbReference>
<dbReference type="InterPro" id="IPR023772">
    <property type="entry name" value="DNA-bd_HTH_TetR-type_CS"/>
</dbReference>
<reference evidence="7" key="1">
    <citation type="journal article" date="2019" name="Int. J. Syst. Evol. Microbiol.">
        <title>The Global Catalogue of Microorganisms (GCM) 10K type strain sequencing project: providing services to taxonomists for standard genome sequencing and annotation.</title>
        <authorList>
            <consortium name="The Broad Institute Genomics Platform"/>
            <consortium name="The Broad Institute Genome Sequencing Center for Infectious Disease"/>
            <person name="Wu L."/>
            <person name="Ma J."/>
        </authorList>
    </citation>
    <scope>NUCLEOTIDE SEQUENCE [LARGE SCALE GENOMIC DNA]</scope>
    <source>
        <strain evidence="7">CGMCC 4.7371</strain>
    </source>
</reference>
<dbReference type="SUPFAM" id="SSF46689">
    <property type="entry name" value="Homeodomain-like"/>
    <property type="match status" value="1"/>
</dbReference>
<dbReference type="PANTHER" id="PTHR30055:SF148">
    <property type="entry name" value="TETR-FAMILY TRANSCRIPTIONAL REGULATOR"/>
    <property type="match status" value="1"/>
</dbReference>
<dbReference type="SUPFAM" id="SSF48498">
    <property type="entry name" value="Tetracyclin repressor-like, C-terminal domain"/>
    <property type="match status" value="1"/>
</dbReference>
<evidence type="ECO:0000256" key="2">
    <source>
        <dbReference type="ARBA" id="ARBA00023125"/>
    </source>
</evidence>
<evidence type="ECO:0000256" key="4">
    <source>
        <dbReference type="PROSITE-ProRule" id="PRU00335"/>
    </source>
</evidence>
<dbReference type="Pfam" id="PF16859">
    <property type="entry name" value="TetR_C_11"/>
    <property type="match status" value="1"/>
</dbReference>
<evidence type="ECO:0000256" key="1">
    <source>
        <dbReference type="ARBA" id="ARBA00023015"/>
    </source>
</evidence>